<name>A0A1M5L6N6_9FLAO</name>
<evidence type="ECO:0000313" key="2">
    <source>
        <dbReference type="EMBL" id="SHG60697.1"/>
    </source>
</evidence>
<reference evidence="3" key="1">
    <citation type="submission" date="2016-11" db="EMBL/GenBank/DDBJ databases">
        <authorList>
            <person name="Varghese N."/>
            <person name="Submissions S."/>
        </authorList>
    </citation>
    <scope>NUCLEOTIDE SEQUENCE [LARGE SCALE GENOMIC DNA]</scope>
    <source>
        <strain evidence="3">DSM 19978</strain>
    </source>
</reference>
<feature type="chain" id="PRO_5012748044" description="NlpE N-terminal domain-containing protein" evidence="1">
    <location>
        <begin position="20"/>
        <end position="167"/>
    </location>
</feature>
<proteinExistence type="predicted"/>
<gene>
    <name evidence="2" type="ORF">SAMN05443549_10599</name>
</gene>
<dbReference type="Proteomes" id="UP000184516">
    <property type="component" value="Unassembled WGS sequence"/>
</dbReference>
<evidence type="ECO:0000313" key="3">
    <source>
        <dbReference type="Proteomes" id="UP000184516"/>
    </source>
</evidence>
<protein>
    <recommendedName>
        <fullName evidence="4">NlpE N-terminal domain-containing protein</fullName>
    </recommendedName>
</protein>
<accession>A0A1M5L6N6</accession>
<evidence type="ECO:0000256" key="1">
    <source>
        <dbReference type="SAM" id="SignalP"/>
    </source>
</evidence>
<evidence type="ECO:0008006" key="4">
    <source>
        <dbReference type="Google" id="ProtNLM"/>
    </source>
</evidence>
<keyword evidence="3" id="KW-1185">Reference proteome</keyword>
<keyword evidence="1" id="KW-0732">Signal</keyword>
<sequence length="167" mass="18330">MRKLALSIVFVLTSLVMNAQVAKIITSVNEAGDVGRFELDCSKRFPVLAKGLKYTITRHEFKGADLKNTYHVMLVMDGFFTDALNSNMTISAVFSDGTAVTEQETIETDGYFDGACTLKLASPPVLGLTLDLKQVIINTGTKQVVYTITPEKSKEFKTNLQNVVNAK</sequence>
<dbReference type="EMBL" id="FQWB01000005">
    <property type="protein sequence ID" value="SHG60697.1"/>
    <property type="molecule type" value="Genomic_DNA"/>
</dbReference>
<dbReference type="OrthoDB" id="1371581at2"/>
<organism evidence="2 3">
    <name type="scientific">Flavobacterium fluvii</name>
    <dbReference type="NCBI Taxonomy" id="468056"/>
    <lineage>
        <taxon>Bacteria</taxon>
        <taxon>Pseudomonadati</taxon>
        <taxon>Bacteroidota</taxon>
        <taxon>Flavobacteriia</taxon>
        <taxon>Flavobacteriales</taxon>
        <taxon>Flavobacteriaceae</taxon>
        <taxon>Flavobacterium</taxon>
    </lineage>
</organism>
<feature type="signal peptide" evidence="1">
    <location>
        <begin position="1"/>
        <end position="19"/>
    </location>
</feature>
<dbReference type="AlphaFoldDB" id="A0A1M5L6N6"/>